<dbReference type="Gene3D" id="1.10.150.240">
    <property type="entry name" value="Putative phosphatase, domain 2"/>
    <property type="match status" value="1"/>
</dbReference>
<keyword evidence="2" id="KW-0479">Metal-binding</keyword>
<dbReference type="PANTHER" id="PTHR46193">
    <property type="entry name" value="6-PHOSPHOGLUCONATE PHOSPHATASE"/>
    <property type="match status" value="1"/>
</dbReference>
<accession>A0A383A3L5</accession>
<dbReference type="InterPro" id="IPR023214">
    <property type="entry name" value="HAD_sf"/>
</dbReference>
<dbReference type="GO" id="GO:0046872">
    <property type="term" value="F:metal ion binding"/>
    <property type="evidence" value="ECO:0007669"/>
    <property type="project" value="UniProtKB-KW"/>
</dbReference>
<dbReference type="InterPro" id="IPR051600">
    <property type="entry name" value="Beta-PGM-like"/>
</dbReference>
<dbReference type="EMBL" id="UINC01188941">
    <property type="protein sequence ID" value="SVE02397.1"/>
    <property type="molecule type" value="Genomic_DNA"/>
</dbReference>
<dbReference type="InterPro" id="IPR023198">
    <property type="entry name" value="PGP-like_dom2"/>
</dbReference>
<dbReference type="SUPFAM" id="SSF56784">
    <property type="entry name" value="HAD-like"/>
    <property type="match status" value="1"/>
</dbReference>
<name>A0A383A3L5_9ZZZZ</name>
<feature type="non-terminal residue" evidence="4">
    <location>
        <position position="119"/>
    </location>
</feature>
<evidence type="ECO:0000256" key="2">
    <source>
        <dbReference type="ARBA" id="ARBA00022723"/>
    </source>
</evidence>
<dbReference type="InterPro" id="IPR036412">
    <property type="entry name" value="HAD-like_sf"/>
</dbReference>
<comment type="cofactor">
    <cofactor evidence="1">
        <name>Mg(2+)</name>
        <dbReference type="ChEBI" id="CHEBI:18420"/>
    </cofactor>
</comment>
<dbReference type="GO" id="GO:0003824">
    <property type="term" value="F:catalytic activity"/>
    <property type="evidence" value="ECO:0007669"/>
    <property type="project" value="UniProtKB-ARBA"/>
</dbReference>
<dbReference type="AlphaFoldDB" id="A0A383A3L5"/>
<evidence type="ECO:0000313" key="4">
    <source>
        <dbReference type="EMBL" id="SVE02397.1"/>
    </source>
</evidence>
<dbReference type="Gene3D" id="3.40.50.1000">
    <property type="entry name" value="HAD superfamily/HAD-like"/>
    <property type="match status" value="1"/>
</dbReference>
<dbReference type="PANTHER" id="PTHR46193:SF9">
    <property type="entry name" value="HALOACID DEHALOGENASE-LIKE HYDROLASE DOMAIN-CONTAINING PROTEIN SGPP"/>
    <property type="match status" value="1"/>
</dbReference>
<proteinExistence type="predicted"/>
<reference evidence="4" key="1">
    <citation type="submission" date="2018-05" db="EMBL/GenBank/DDBJ databases">
        <authorList>
            <person name="Lanie J.A."/>
            <person name="Ng W.-L."/>
            <person name="Kazmierczak K.M."/>
            <person name="Andrzejewski T.M."/>
            <person name="Davidsen T.M."/>
            <person name="Wayne K.J."/>
            <person name="Tettelin H."/>
            <person name="Glass J.I."/>
            <person name="Rusch D."/>
            <person name="Podicherti R."/>
            <person name="Tsui H.-C.T."/>
            <person name="Winkler M.E."/>
        </authorList>
    </citation>
    <scope>NUCLEOTIDE SEQUENCE</scope>
</reference>
<gene>
    <name evidence="4" type="ORF">METZ01_LOCUS455251</name>
</gene>
<protein>
    <submittedName>
        <fullName evidence="4">Uncharacterized protein</fullName>
    </submittedName>
</protein>
<evidence type="ECO:0000256" key="3">
    <source>
        <dbReference type="ARBA" id="ARBA00022842"/>
    </source>
</evidence>
<evidence type="ECO:0000256" key="1">
    <source>
        <dbReference type="ARBA" id="ARBA00001946"/>
    </source>
</evidence>
<keyword evidence="3" id="KW-0460">Magnesium</keyword>
<sequence length="119" mass="13939">MIKAILIDLDGVLVDARELHYEALNRSLALIDKKYVISREEHLSTFDGLPTTKKLNLLTKIRGLPNKHYDEIWKNKQVQTREIIDKEMTYDERIRGVLRKLRKDGYLIVVCSNSIRETT</sequence>
<organism evidence="4">
    <name type="scientific">marine metagenome</name>
    <dbReference type="NCBI Taxonomy" id="408172"/>
    <lineage>
        <taxon>unclassified sequences</taxon>
        <taxon>metagenomes</taxon>
        <taxon>ecological metagenomes</taxon>
    </lineage>
</organism>
<dbReference type="Pfam" id="PF00702">
    <property type="entry name" value="Hydrolase"/>
    <property type="match status" value="1"/>
</dbReference>